<dbReference type="Proteomes" id="UP000092607">
    <property type="component" value="Unassembled WGS sequence"/>
</dbReference>
<proteinExistence type="predicted"/>
<reference evidence="1 2" key="1">
    <citation type="submission" date="2016-06" db="EMBL/GenBank/DDBJ databases">
        <title>Draft genome of Moraxella lacunata CCUG 57757A.</title>
        <authorList>
            <person name="Salva-Serra F."/>
            <person name="Engstrom-Jakobsson H."/>
            <person name="Thorell K."/>
            <person name="Gonzales-Siles L."/>
            <person name="Karlsson R."/>
            <person name="Boulund F."/>
            <person name="Engstrand L."/>
            <person name="Kristiansson E."/>
            <person name="Moore E."/>
        </authorList>
    </citation>
    <scope>NUCLEOTIDE SEQUENCE [LARGE SCALE GENOMIC DNA]</scope>
    <source>
        <strain evidence="1 2">CCUG 57757A</strain>
    </source>
</reference>
<gene>
    <name evidence="1" type="ORF">A9309_06735</name>
</gene>
<evidence type="ECO:0000313" key="2">
    <source>
        <dbReference type="Proteomes" id="UP000092607"/>
    </source>
</evidence>
<name>A0A1B8Q1Z6_MORLA</name>
<sequence>MTLGRLAHDALKNKVKNRKVLYYKKFLKNLQDFIGIFSSVKSDNIIYFYDKCSMGLLLALSVLRK</sequence>
<dbReference type="EMBL" id="LZMS01000058">
    <property type="protein sequence ID" value="OBX62839.1"/>
    <property type="molecule type" value="Genomic_DNA"/>
</dbReference>
<organism evidence="1 2">
    <name type="scientific">Moraxella lacunata</name>
    <dbReference type="NCBI Taxonomy" id="477"/>
    <lineage>
        <taxon>Bacteria</taxon>
        <taxon>Pseudomonadati</taxon>
        <taxon>Pseudomonadota</taxon>
        <taxon>Gammaproteobacteria</taxon>
        <taxon>Moraxellales</taxon>
        <taxon>Moraxellaceae</taxon>
        <taxon>Moraxella</taxon>
    </lineage>
</organism>
<dbReference type="AlphaFoldDB" id="A0A1B8Q1Z6"/>
<accession>A0A1B8Q1Z6</accession>
<protein>
    <submittedName>
        <fullName evidence="1">Uncharacterized protein</fullName>
    </submittedName>
</protein>
<comment type="caution">
    <text evidence="1">The sequence shown here is derived from an EMBL/GenBank/DDBJ whole genome shotgun (WGS) entry which is preliminary data.</text>
</comment>
<evidence type="ECO:0000313" key="1">
    <source>
        <dbReference type="EMBL" id="OBX62839.1"/>
    </source>
</evidence>